<dbReference type="PANTHER" id="PTHR33304:SF36">
    <property type="entry name" value="GB|AAF26970.1-RELATED"/>
    <property type="match status" value="1"/>
</dbReference>
<evidence type="ECO:0000256" key="2">
    <source>
        <dbReference type="ARBA" id="ARBA00022771"/>
    </source>
</evidence>
<protein>
    <recommendedName>
        <fullName evidence="7">AIPP2-like SPOC-like domain-containing protein</fullName>
    </recommendedName>
</protein>
<keyword evidence="4" id="KW-0805">Transcription regulation</keyword>
<keyword evidence="3" id="KW-0862">Zinc</keyword>
<evidence type="ECO:0000313" key="8">
    <source>
        <dbReference type="EMBL" id="KAL3513064.1"/>
    </source>
</evidence>
<evidence type="ECO:0000313" key="9">
    <source>
        <dbReference type="Proteomes" id="UP001630127"/>
    </source>
</evidence>
<organism evidence="8 9">
    <name type="scientific">Cinchona calisaya</name>
    <dbReference type="NCBI Taxonomy" id="153742"/>
    <lineage>
        <taxon>Eukaryota</taxon>
        <taxon>Viridiplantae</taxon>
        <taxon>Streptophyta</taxon>
        <taxon>Embryophyta</taxon>
        <taxon>Tracheophyta</taxon>
        <taxon>Spermatophyta</taxon>
        <taxon>Magnoliopsida</taxon>
        <taxon>eudicotyledons</taxon>
        <taxon>Gunneridae</taxon>
        <taxon>Pentapetalae</taxon>
        <taxon>asterids</taxon>
        <taxon>lamiids</taxon>
        <taxon>Gentianales</taxon>
        <taxon>Rubiaceae</taxon>
        <taxon>Cinchonoideae</taxon>
        <taxon>Cinchoneae</taxon>
        <taxon>Cinchona</taxon>
    </lineage>
</organism>
<proteinExistence type="predicted"/>
<sequence length="528" mass="58936">MEDHPTSEAHLGRCCDICGDIGVSDAISTCPQCKISCEHLYCMRICCQYHTEDWCCDECERSNEILSPTSDMRDDLAKELMLNTSNKLHHDSARPVKLPNDPRRDRMDREKKVPSGKVKPLSAEEVIMLSSGAKKSCSPLKLSLSSKPAFRKNATPFHNRIPVRPGAIPVRSSLQLVKSNPRIPVNSGAIPAGSSLQLIRSNPTSEPLKHLKPPRSTNSQMNVVAQQEAKQTFKGLRDKNAIQASLKEHMQKEKSKDTFENTIRVDKAIPETVSASSPLTRGQSIINSGGTAFHDLELHSADPITAEGISILPGVGKCLADPSSDVSWKGSFKIDNAPKYGEITDGFQAHAPTRVRRKVYEFSKRMPEVLHCQMVPRGDLWMNLFQEYCLDKRDIGLYFFPSNSKRCENYISLLKFMGEQDLVMKNQTDVVELLIFSSKVLHIDGQKWRGRHFLWGVFHSLKKAKDASQGDAHECDVVEDSNEVIDMEIDMIGGETVGRMDIAVSRESLQLRPSNVTMEACCEIPPGF</sequence>
<keyword evidence="9" id="KW-1185">Reference proteome</keyword>
<evidence type="ECO:0000256" key="3">
    <source>
        <dbReference type="ARBA" id="ARBA00022833"/>
    </source>
</evidence>
<dbReference type="Pfam" id="PF23121">
    <property type="entry name" value="SPOC_AIPP2"/>
    <property type="match status" value="1"/>
</dbReference>
<feature type="compositionally biased region" description="Basic and acidic residues" evidence="6">
    <location>
        <begin position="88"/>
        <end position="113"/>
    </location>
</feature>
<accession>A0ABD2Z1Q4</accession>
<keyword evidence="1" id="KW-0479">Metal-binding</keyword>
<keyword evidence="2" id="KW-0863">Zinc-finger</keyword>
<dbReference type="Proteomes" id="UP001630127">
    <property type="component" value="Unassembled WGS sequence"/>
</dbReference>
<evidence type="ECO:0000256" key="6">
    <source>
        <dbReference type="SAM" id="MobiDB-lite"/>
    </source>
</evidence>
<name>A0ABD2Z1Q4_9GENT</name>
<feature type="domain" description="AIPP2-like SPOC-like" evidence="7">
    <location>
        <begin position="328"/>
        <end position="458"/>
    </location>
</feature>
<dbReference type="AlphaFoldDB" id="A0ABD2Z1Q4"/>
<dbReference type="InterPro" id="IPR049914">
    <property type="entry name" value="PHD1-3/5-6"/>
</dbReference>
<feature type="region of interest" description="Disordered" evidence="6">
    <location>
        <begin position="88"/>
        <end position="118"/>
    </location>
</feature>
<dbReference type="InterPro" id="IPR056280">
    <property type="entry name" value="AIPP2-like_SPOC"/>
</dbReference>
<dbReference type="PANTHER" id="PTHR33304">
    <property type="match status" value="1"/>
</dbReference>
<dbReference type="EMBL" id="JBJUIK010000011">
    <property type="protein sequence ID" value="KAL3513064.1"/>
    <property type="molecule type" value="Genomic_DNA"/>
</dbReference>
<dbReference type="GO" id="GO:0008270">
    <property type="term" value="F:zinc ion binding"/>
    <property type="evidence" value="ECO:0007669"/>
    <property type="project" value="UniProtKB-KW"/>
</dbReference>
<keyword evidence="5" id="KW-0804">Transcription</keyword>
<evidence type="ECO:0000259" key="7">
    <source>
        <dbReference type="Pfam" id="PF23121"/>
    </source>
</evidence>
<evidence type="ECO:0000256" key="5">
    <source>
        <dbReference type="ARBA" id="ARBA00023163"/>
    </source>
</evidence>
<gene>
    <name evidence="8" type="ORF">ACH5RR_025781</name>
</gene>
<comment type="caution">
    <text evidence="8">The sequence shown here is derived from an EMBL/GenBank/DDBJ whole genome shotgun (WGS) entry which is preliminary data.</text>
</comment>
<evidence type="ECO:0000256" key="1">
    <source>
        <dbReference type="ARBA" id="ARBA00022723"/>
    </source>
</evidence>
<evidence type="ECO:0000256" key="4">
    <source>
        <dbReference type="ARBA" id="ARBA00023015"/>
    </source>
</evidence>
<reference evidence="8 9" key="1">
    <citation type="submission" date="2024-11" db="EMBL/GenBank/DDBJ databases">
        <title>A near-complete genome assembly of Cinchona calisaya.</title>
        <authorList>
            <person name="Lian D.C."/>
            <person name="Zhao X.W."/>
            <person name="Wei L."/>
        </authorList>
    </citation>
    <scope>NUCLEOTIDE SEQUENCE [LARGE SCALE GENOMIC DNA]</scope>
    <source>
        <tissue evidence="8">Nenye</tissue>
    </source>
</reference>